<gene>
    <name evidence="2" type="ORF">J2Z37_001776</name>
</gene>
<feature type="compositionally biased region" description="Basic residues" evidence="1">
    <location>
        <begin position="269"/>
        <end position="282"/>
    </location>
</feature>
<organism evidence="2 3">
    <name type="scientific">Ammoniphilus resinae</name>
    <dbReference type="NCBI Taxonomy" id="861532"/>
    <lineage>
        <taxon>Bacteria</taxon>
        <taxon>Bacillati</taxon>
        <taxon>Bacillota</taxon>
        <taxon>Bacilli</taxon>
        <taxon>Bacillales</taxon>
        <taxon>Paenibacillaceae</taxon>
        <taxon>Aneurinibacillus group</taxon>
        <taxon>Ammoniphilus</taxon>
    </lineage>
</organism>
<dbReference type="Proteomes" id="UP001519343">
    <property type="component" value="Unassembled WGS sequence"/>
</dbReference>
<sequence length="282" mass="33031">MDHFDIQAQKKERWFFNRLKKSVHAGSRYEFPTGKGCLNDIIEVKSDALFFRSKKGKKINPISRKKLREAIRFIYHKRTTTRKELEPYSRFNSALMGLLRIIFFDIAKLVKTASGLLRISLKGTRYFPSSAERSPRDLELAKEQGFNVVLMSYFSMRDDPNENWKYHCRRLGLQVLVDSGAFSAWRAAEEGKDVEPIEVEAYAQFLLKHQDDILFGYFTLDVVGDPDATKENTDYLKSMGLKPIEIWHVQSPWELLDLDDNGTRSSSHRDRRQRQPFRRKKV</sequence>
<dbReference type="RefSeq" id="WP_209809866.1">
    <property type="nucleotide sequence ID" value="NZ_JAGGKT010000004.1"/>
</dbReference>
<comment type="caution">
    <text evidence="2">The sequence shown here is derived from an EMBL/GenBank/DDBJ whole genome shotgun (WGS) entry which is preliminary data.</text>
</comment>
<reference evidence="2 3" key="1">
    <citation type="submission" date="2021-03" db="EMBL/GenBank/DDBJ databases">
        <title>Genomic Encyclopedia of Type Strains, Phase IV (KMG-IV): sequencing the most valuable type-strain genomes for metagenomic binning, comparative biology and taxonomic classification.</title>
        <authorList>
            <person name="Goeker M."/>
        </authorList>
    </citation>
    <scope>NUCLEOTIDE SEQUENCE [LARGE SCALE GENOMIC DNA]</scope>
    <source>
        <strain evidence="2 3">DSM 24738</strain>
    </source>
</reference>
<proteinExistence type="predicted"/>
<feature type="region of interest" description="Disordered" evidence="1">
    <location>
        <begin position="260"/>
        <end position="282"/>
    </location>
</feature>
<keyword evidence="3" id="KW-1185">Reference proteome</keyword>
<dbReference type="EMBL" id="JAGGKT010000004">
    <property type="protein sequence ID" value="MBP1931775.1"/>
    <property type="molecule type" value="Genomic_DNA"/>
</dbReference>
<evidence type="ECO:0000256" key="1">
    <source>
        <dbReference type="SAM" id="MobiDB-lite"/>
    </source>
</evidence>
<evidence type="ECO:0000313" key="2">
    <source>
        <dbReference type="EMBL" id="MBP1931775.1"/>
    </source>
</evidence>
<evidence type="ECO:0000313" key="3">
    <source>
        <dbReference type="Proteomes" id="UP001519343"/>
    </source>
</evidence>
<accession>A0ABS4GNC7</accession>
<protein>
    <submittedName>
        <fullName evidence="2">Uncharacterized protein</fullName>
    </submittedName>
</protein>
<name>A0ABS4GNC7_9BACL</name>